<dbReference type="EMBL" id="KB310023">
    <property type="protein sequence ID" value="ELT92708.1"/>
    <property type="molecule type" value="Genomic_DNA"/>
</dbReference>
<feature type="region of interest" description="Disordered" evidence="5">
    <location>
        <begin position="304"/>
        <end position="330"/>
    </location>
</feature>
<gene>
    <name evidence="8" type="ORF">CAPTEDRAFT_109464</name>
</gene>
<dbReference type="PANTHER" id="PTHR11863">
    <property type="entry name" value="STEROL DESATURASE"/>
    <property type="match status" value="1"/>
</dbReference>
<reference evidence="8 10" key="2">
    <citation type="journal article" date="2013" name="Nature">
        <title>Insights into bilaterian evolution from three spiralian genomes.</title>
        <authorList>
            <person name="Simakov O."/>
            <person name="Marletaz F."/>
            <person name="Cho S.J."/>
            <person name="Edsinger-Gonzales E."/>
            <person name="Havlak P."/>
            <person name="Hellsten U."/>
            <person name="Kuo D.H."/>
            <person name="Larsson T."/>
            <person name="Lv J."/>
            <person name="Arendt D."/>
            <person name="Savage R."/>
            <person name="Osoegawa K."/>
            <person name="de Jong P."/>
            <person name="Grimwood J."/>
            <person name="Chapman J.A."/>
            <person name="Shapiro H."/>
            <person name="Aerts A."/>
            <person name="Otillar R.P."/>
            <person name="Terry A.Y."/>
            <person name="Boore J.L."/>
            <person name="Grigoriev I.V."/>
            <person name="Lindberg D.R."/>
            <person name="Seaver E.C."/>
            <person name="Weisblat D.A."/>
            <person name="Putnam N.H."/>
            <person name="Rokhsar D.S."/>
        </authorList>
    </citation>
    <scope>NUCLEOTIDE SEQUENCE</scope>
    <source>
        <strain evidence="8 10">I ESC-2004</strain>
    </source>
</reference>
<dbReference type="EnsemblMetazoa" id="CapteT109464">
    <property type="protein sequence ID" value="CapteP109464"/>
    <property type="gene ID" value="CapteG109464"/>
</dbReference>
<dbReference type="AlphaFoldDB" id="R7TFZ4"/>
<comment type="subcellular location">
    <subcellularLocation>
        <location evidence="1">Membrane</location>
    </subcellularLocation>
</comment>
<dbReference type="GO" id="GO:0008610">
    <property type="term" value="P:lipid biosynthetic process"/>
    <property type="evidence" value="ECO:0007669"/>
    <property type="project" value="InterPro"/>
</dbReference>
<evidence type="ECO:0000256" key="1">
    <source>
        <dbReference type="ARBA" id="ARBA00004370"/>
    </source>
</evidence>
<evidence type="ECO:0000256" key="2">
    <source>
        <dbReference type="ARBA" id="ARBA00022692"/>
    </source>
</evidence>
<keyword evidence="10" id="KW-1185">Reference proteome</keyword>
<dbReference type="EMBL" id="AMQN01030292">
    <property type="status" value="NOT_ANNOTATED_CDS"/>
    <property type="molecule type" value="Genomic_DNA"/>
</dbReference>
<evidence type="ECO:0000256" key="4">
    <source>
        <dbReference type="ARBA" id="ARBA00023136"/>
    </source>
</evidence>
<dbReference type="Proteomes" id="UP000014760">
    <property type="component" value="Unassembled WGS sequence"/>
</dbReference>
<evidence type="ECO:0000313" key="10">
    <source>
        <dbReference type="Proteomes" id="UP000014760"/>
    </source>
</evidence>
<evidence type="ECO:0000259" key="7">
    <source>
        <dbReference type="Pfam" id="PF04116"/>
    </source>
</evidence>
<evidence type="ECO:0000313" key="9">
    <source>
        <dbReference type="EnsemblMetazoa" id="CapteP109464"/>
    </source>
</evidence>
<feature type="domain" description="Fatty acid hydroxylase" evidence="7">
    <location>
        <begin position="148"/>
        <end position="281"/>
    </location>
</feature>
<organism evidence="8">
    <name type="scientific">Capitella teleta</name>
    <name type="common">Polychaete worm</name>
    <dbReference type="NCBI Taxonomy" id="283909"/>
    <lineage>
        <taxon>Eukaryota</taxon>
        <taxon>Metazoa</taxon>
        <taxon>Spiralia</taxon>
        <taxon>Lophotrochozoa</taxon>
        <taxon>Annelida</taxon>
        <taxon>Polychaeta</taxon>
        <taxon>Sedentaria</taxon>
        <taxon>Scolecida</taxon>
        <taxon>Capitellidae</taxon>
        <taxon>Capitella</taxon>
    </lineage>
</organism>
<dbReference type="HOGENOM" id="CLU_047036_5_1_1"/>
<evidence type="ECO:0000256" key="6">
    <source>
        <dbReference type="SAM" id="Phobius"/>
    </source>
</evidence>
<name>R7TFZ4_CAPTE</name>
<accession>R7TFZ4</accession>
<dbReference type="InterPro" id="IPR050307">
    <property type="entry name" value="Sterol_Desaturase_Related"/>
</dbReference>
<reference evidence="9" key="3">
    <citation type="submission" date="2015-06" db="UniProtKB">
        <authorList>
            <consortium name="EnsemblMetazoa"/>
        </authorList>
    </citation>
    <scope>IDENTIFICATION</scope>
</reference>
<feature type="transmembrane region" description="Helical" evidence="6">
    <location>
        <begin position="59"/>
        <end position="81"/>
    </location>
</feature>
<evidence type="ECO:0000256" key="5">
    <source>
        <dbReference type="SAM" id="MobiDB-lite"/>
    </source>
</evidence>
<feature type="transmembrane region" description="Helical" evidence="6">
    <location>
        <begin position="143"/>
        <end position="164"/>
    </location>
</feature>
<keyword evidence="3 6" id="KW-1133">Transmembrane helix</keyword>
<dbReference type="STRING" id="283909.R7TFZ4"/>
<dbReference type="InterPro" id="IPR006694">
    <property type="entry name" value="Fatty_acid_hydroxylase"/>
</dbReference>
<feature type="compositionally biased region" description="Basic and acidic residues" evidence="5">
    <location>
        <begin position="316"/>
        <end position="330"/>
    </location>
</feature>
<evidence type="ECO:0000313" key="8">
    <source>
        <dbReference type="EMBL" id="ELT92708.1"/>
    </source>
</evidence>
<evidence type="ECO:0000256" key="3">
    <source>
        <dbReference type="ARBA" id="ARBA00022989"/>
    </source>
</evidence>
<keyword evidence="2 6" id="KW-0812">Transmembrane</keyword>
<dbReference type="OrthoDB" id="1658724at2759"/>
<dbReference type="Pfam" id="PF04116">
    <property type="entry name" value="FA_hydroxylase"/>
    <property type="match status" value="1"/>
</dbReference>
<dbReference type="OMA" id="TTWGFMV"/>
<dbReference type="GO" id="GO:0016491">
    <property type="term" value="F:oxidoreductase activity"/>
    <property type="evidence" value="ECO:0007669"/>
    <property type="project" value="InterPro"/>
</dbReference>
<dbReference type="GO" id="GO:0005506">
    <property type="term" value="F:iron ion binding"/>
    <property type="evidence" value="ECO:0007669"/>
    <property type="project" value="InterPro"/>
</dbReference>
<reference evidence="10" key="1">
    <citation type="submission" date="2012-12" db="EMBL/GenBank/DDBJ databases">
        <authorList>
            <person name="Hellsten U."/>
            <person name="Grimwood J."/>
            <person name="Chapman J.A."/>
            <person name="Shapiro H."/>
            <person name="Aerts A."/>
            <person name="Otillar R.P."/>
            <person name="Terry A.Y."/>
            <person name="Boore J.L."/>
            <person name="Simakov O."/>
            <person name="Marletaz F."/>
            <person name="Cho S.-J."/>
            <person name="Edsinger-Gonzales E."/>
            <person name="Havlak P."/>
            <person name="Kuo D.-H."/>
            <person name="Larsson T."/>
            <person name="Lv J."/>
            <person name="Arendt D."/>
            <person name="Savage R."/>
            <person name="Osoegawa K."/>
            <person name="de Jong P."/>
            <person name="Lindberg D.R."/>
            <person name="Seaver E.C."/>
            <person name="Weisblat D.A."/>
            <person name="Putnam N.H."/>
            <person name="Grigoriev I.V."/>
            <person name="Rokhsar D.S."/>
        </authorList>
    </citation>
    <scope>NUCLEOTIDE SEQUENCE</scope>
    <source>
        <strain evidence="10">I ESC-2004</strain>
    </source>
</reference>
<sequence>MADLAVAVGALFTQDRESSNISDAKSIFEAEAGEWRLLQPVWDMKQGYEVYIGSPMFPIVLNVSFYLLLVTPFSIIDLFLYDWPIFKNYKILPDEYVTWPQVKNAMVLTLWNHLLYLLPISLAQWVWQPHLELPTLAPGLFEFFWHQIVALLIFDLFYFVWHWYHHYNRWLYRHVHSVHHQYYVCSSWVTQYLHPWELISVGFMTTLLPLLFNFHPFTNFCFMMFNVIVSIEDHIGYDFPWAPHRFGIGFWGGAIKHDMHHQKPLTNFQPHFNTWDRLFGTYCPGITAGGVKPKELLEWERKKKEKNAAARAQRQRLIEMQEKKAEKKVN</sequence>
<proteinExistence type="predicted"/>
<protein>
    <recommendedName>
        <fullName evidence="7">Fatty acid hydroxylase domain-containing protein</fullName>
    </recommendedName>
</protein>
<dbReference type="GO" id="GO:0016020">
    <property type="term" value="C:membrane"/>
    <property type="evidence" value="ECO:0007669"/>
    <property type="project" value="UniProtKB-SubCell"/>
</dbReference>
<feature type="transmembrane region" description="Helical" evidence="6">
    <location>
        <begin position="102"/>
        <end position="123"/>
    </location>
</feature>
<keyword evidence="4 6" id="KW-0472">Membrane</keyword>